<evidence type="ECO:0000313" key="1">
    <source>
        <dbReference type="EMBL" id="KAI0040976.1"/>
    </source>
</evidence>
<name>A0ACB8RA29_9AGAM</name>
<reference evidence="1" key="1">
    <citation type="submission" date="2021-02" db="EMBL/GenBank/DDBJ databases">
        <authorList>
            <consortium name="DOE Joint Genome Institute"/>
            <person name="Ahrendt S."/>
            <person name="Looney B.P."/>
            <person name="Miyauchi S."/>
            <person name="Morin E."/>
            <person name="Drula E."/>
            <person name="Courty P.E."/>
            <person name="Chicoki N."/>
            <person name="Fauchery L."/>
            <person name="Kohler A."/>
            <person name="Kuo A."/>
            <person name="Labutti K."/>
            <person name="Pangilinan J."/>
            <person name="Lipzen A."/>
            <person name="Riley R."/>
            <person name="Andreopoulos W."/>
            <person name="He G."/>
            <person name="Johnson J."/>
            <person name="Barry K.W."/>
            <person name="Grigoriev I.V."/>
            <person name="Nagy L."/>
            <person name="Hibbett D."/>
            <person name="Henrissat B."/>
            <person name="Matheny P.B."/>
            <person name="Labbe J."/>
            <person name="Martin F."/>
        </authorList>
    </citation>
    <scope>NUCLEOTIDE SEQUENCE</scope>
    <source>
        <strain evidence="1">FP105234-sp</strain>
    </source>
</reference>
<evidence type="ECO:0000313" key="2">
    <source>
        <dbReference type="Proteomes" id="UP000814033"/>
    </source>
</evidence>
<dbReference type="EMBL" id="MU276154">
    <property type="protein sequence ID" value="KAI0040976.1"/>
    <property type="molecule type" value="Genomic_DNA"/>
</dbReference>
<organism evidence="1 2">
    <name type="scientific">Auriscalpium vulgare</name>
    <dbReference type="NCBI Taxonomy" id="40419"/>
    <lineage>
        <taxon>Eukaryota</taxon>
        <taxon>Fungi</taxon>
        <taxon>Dikarya</taxon>
        <taxon>Basidiomycota</taxon>
        <taxon>Agaricomycotina</taxon>
        <taxon>Agaricomycetes</taxon>
        <taxon>Russulales</taxon>
        <taxon>Auriscalpiaceae</taxon>
        <taxon>Auriscalpium</taxon>
    </lineage>
</organism>
<keyword evidence="2" id="KW-1185">Reference proteome</keyword>
<comment type="caution">
    <text evidence="1">The sequence shown here is derived from an EMBL/GenBank/DDBJ whole genome shotgun (WGS) entry which is preliminary data.</text>
</comment>
<dbReference type="Proteomes" id="UP000814033">
    <property type="component" value="Unassembled WGS sequence"/>
</dbReference>
<gene>
    <name evidence="1" type="ORF">FA95DRAFT_1565888</name>
</gene>
<sequence length="339" mass="37485">MPLQIRTLIKCVVVSARRYPYRNPWDLTFLLFSTTRRLVLSTIFHNRGLSQLQLQVLSSSTLASRFQNGMMGWAGVNNASSIMSFVTTGVSIIAFARSSTAWAKLQAAESWLERVDKLLKQLTPEQEDIINKANPAALEELRSTYRSVLRKKYIFLEKYTQSGFMKRTQYWGEIYRDANALMMASEDLHLDAMKTTKIVDLLEATDVQSSPIDVADVADAIELQRRFPSGPVLPLHHPPGEPTPSLPALPTATRSTSPSNTAPQVAPQVTPLTPAVETPIASDDVVEEVEAATKAAPVVDEYDEACETVIQDMQKILEADDKAVARAPERAPASIEASR</sequence>
<protein>
    <submittedName>
        <fullName evidence="1">Uncharacterized protein</fullName>
    </submittedName>
</protein>
<accession>A0ACB8RA29</accession>
<reference evidence="1" key="2">
    <citation type="journal article" date="2022" name="New Phytol.">
        <title>Evolutionary transition to the ectomycorrhizal habit in the genomes of a hyperdiverse lineage of mushroom-forming fungi.</title>
        <authorList>
            <person name="Looney B."/>
            <person name="Miyauchi S."/>
            <person name="Morin E."/>
            <person name="Drula E."/>
            <person name="Courty P.E."/>
            <person name="Kohler A."/>
            <person name="Kuo A."/>
            <person name="LaButti K."/>
            <person name="Pangilinan J."/>
            <person name="Lipzen A."/>
            <person name="Riley R."/>
            <person name="Andreopoulos W."/>
            <person name="He G."/>
            <person name="Johnson J."/>
            <person name="Nolan M."/>
            <person name="Tritt A."/>
            <person name="Barry K.W."/>
            <person name="Grigoriev I.V."/>
            <person name="Nagy L.G."/>
            <person name="Hibbett D."/>
            <person name="Henrissat B."/>
            <person name="Matheny P.B."/>
            <person name="Labbe J."/>
            <person name="Martin F.M."/>
        </authorList>
    </citation>
    <scope>NUCLEOTIDE SEQUENCE</scope>
    <source>
        <strain evidence="1">FP105234-sp</strain>
    </source>
</reference>
<proteinExistence type="predicted"/>